<dbReference type="PANTHER" id="PTHR32243">
    <property type="entry name" value="MALTOSE TRANSPORT SYSTEM PERMEASE-RELATED"/>
    <property type="match status" value="1"/>
</dbReference>
<evidence type="ECO:0000256" key="11">
    <source>
        <dbReference type="RuleBase" id="RU363032"/>
    </source>
</evidence>
<dbReference type="PROSITE" id="PS50928">
    <property type="entry name" value="ABC_TM1"/>
    <property type="match status" value="1"/>
</dbReference>
<dbReference type="InterPro" id="IPR035906">
    <property type="entry name" value="MetI-like_sf"/>
</dbReference>
<organism evidence="13 14">
    <name type="scientific">Borborobacter arsenicus</name>
    <dbReference type="NCBI Taxonomy" id="1851146"/>
    <lineage>
        <taxon>Bacteria</taxon>
        <taxon>Pseudomonadati</taxon>
        <taxon>Pseudomonadota</taxon>
        <taxon>Alphaproteobacteria</taxon>
        <taxon>Hyphomicrobiales</taxon>
        <taxon>Phyllobacteriaceae</taxon>
        <taxon>Borborobacter</taxon>
    </lineage>
</organism>
<feature type="transmembrane region" description="Helical" evidence="11">
    <location>
        <begin position="89"/>
        <end position="110"/>
    </location>
</feature>
<evidence type="ECO:0000313" key="14">
    <source>
        <dbReference type="Proteomes" id="UP000281647"/>
    </source>
</evidence>
<comment type="caution">
    <text evidence="13">The sequence shown here is derived from an EMBL/GenBank/DDBJ whole genome shotgun (WGS) entry which is preliminary data.</text>
</comment>
<proteinExistence type="inferred from homology"/>
<comment type="similarity">
    <text evidence="3">Belongs to the binding-protein-dependent transport system permease family. MalFG subfamily.</text>
</comment>
<dbReference type="OrthoDB" id="9815445at2"/>
<keyword evidence="6" id="KW-0762">Sugar transport</keyword>
<evidence type="ECO:0000256" key="5">
    <source>
        <dbReference type="ARBA" id="ARBA00022475"/>
    </source>
</evidence>
<feature type="transmembrane region" description="Helical" evidence="11">
    <location>
        <begin position="122"/>
        <end position="143"/>
    </location>
</feature>
<evidence type="ECO:0000313" key="13">
    <source>
        <dbReference type="EMBL" id="RUM96664.1"/>
    </source>
</evidence>
<evidence type="ECO:0000256" key="1">
    <source>
        <dbReference type="ARBA" id="ARBA00002264"/>
    </source>
</evidence>
<comment type="subcellular location">
    <subcellularLocation>
        <location evidence="2 11">Cell membrane</location>
        <topology evidence="2 11">Multi-pass membrane protein</topology>
    </subcellularLocation>
</comment>
<evidence type="ECO:0000256" key="7">
    <source>
        <dbReference type="ARBA" id="ARBA00022692"/>
    </source>
</evidence>
<name>A0A432V382_9HYPH</name>
<evidence type="ECO:0000259" key="12">
    <source>
        <dbReference type="PROSITE" id="PS50928"/>
    </source>
</evidence>
<dbReference type="Proteomes" id="UP000281647">
    <property type="component" value="Unassembled WGS sequence"/>
</dbReference>
<gene>
    <name evidence="13" type="ORF">EET67_16910</name>
</gene>
<evidence type="ECO:0000256" key="6">
    <source>
        <dbReference type="ARBA" id="ARBA00022597"/>
    </source>
</evidence>
<keyword evidence="14" id="KW-1185">Reference proteome</keyword>
<reference evidence="13 14" key="1">
    <citation type="submission" date="2018-11" db="EMBL/GenBank/DDBJ databases">
        <title>Pseudaminobacter arsenicus sp. nov., an arsenic-resistant bacterium isolated from arsenic-rich aquifers.</title>
        <authorList>
            <person name="Mu Y."/>
        </authorList>
    </citation>
    <scope>NUCLEOTIDE SEQUENCE [LARGE SCALE GENOMIC DNA]</scope>
    <source>
        <strain evidence="13 14">CB3</strain>
    </source>
</reference>
<evidence type="ECO:0000256" key="4">
    <source>
        <dbReference type="ARBA" id="ARBA00022448"/>
    </source>
</evidence>
<dbReference type="PANTHER" id="PTHR32243:SF50">
    <property type="entry name" value="MALTOSE_MALTODEXTRIN TRANSPORT SYSTEM PERMEASE PROTEIN MALG"/>
    <property type="match status" value="1"/>
</dbReference>
<evidence type="ECO:0000256" key="10">
    <source>
        <dbReference type="ARBA" id="ARBA00041109"/>
    </source>
</evidence>
<sequence>MSLASSAAPLPRPTGLFDLLRPGARAAFTILAVSAVLLLFLAPIIILVVTSLRPGWGVYYIYRGTEFTLANYFEVFQRGVVIKAFVNSFVLSTVATIISLGVTVTSGYMLSRFKGWLPKTWFTSIYVFRTVPYISWVLPLYVVNQSLGLYDTFTGILAAHVAVHVCFFSWIMKGFFDGIDPSMEYAAMIDGCTRWGAFRRVALPAAGPAIAALGILSWLWTWNEFLFALILTGNRTPLLTVTMAQFVTELGTEWNLMSAMAVMAMIPAIIITLFAQKYVIQGLRI</sequence>
<keyword evidence="8 11" id="KW-1133">Transmembrane helix</keyword>
<keyword evidence="9 11" id="KW-0472">Membrane</keyword>
<dbReference type="GO" id="GO:0005886">
    <property type="term" value="C:plasma membrane"/>
    <property type="evidence" value="ECO:0007669"/>
    <property type="project" value="UniProtKB-SubCell"/>
</dbReference>
<dbReference type="CDD" id="cd06261">
    <property type="entry name" value="TM_PBP2"/>
    <property type="match status" value="1"/>
</dbReference>
<evidence type="ECO:0000256" key="8">
    <source>
        <dbReference type="ARBA" id="ARBA00022989"/>
    </source>
</evidence>
<evidence type="ECO:0000256" key="2">
    <source>
        <dbReference type="ARBA" id="ARBA00004651"/>
    </source>
</evidence>
<keyword evidence="4 11" id="KW-0813">Transport</keyword>
<feature type="domain" description="ABC transmembrane type-1" evidence="12">
    <location>
        <begin position="85"/>
        <end position="275"/>
    </location>
</feature>
<dbReference type="AlphaFoldDB" id="A0A432V382"/>
<protein>
    <recommendedName>
        <fullName evidence="10">Maltose/maltodextrin transport system permease protein MalG</fullName>
    </recommendedName>
</protein>
<dbReference type="GO" id="GO:0055085">
    <property type="term" value="P:transmembrane transport"/>
    <property type="evidence" value="ECO:0007669"/>
    <property type="project" value="InterPro"/>
</dbReference>
<comment type="function">
    <text evidence="1">Part of the ABC transporter complex MalEFGK involved in maltose/maltodextrin import. Probably responsible for the translocation of the substrate across the membrane.</text>
</comment>
<feature type="transmembrane region" description="Helical" evidence="11">
    <location>
        <begin position="155"/>
        <end position="176"/>
    </location>
</feature>
<keyword evidence="5" id="KW-1003">Cell membrane</keyword>
<dbReference type="SUPFAM" id="SSF161098">
    <property type="entry name" value="MetI-like"/>
    <property type="match status" value="1"/>
</dbReference>
<dbReference type="EMBL" id="RKST01000017">
    <property type="protein sequence ID" value="RUM96664.1"/>
    <property type="molecule type" value="Genomic_DNA"/>
</dbReference>
<dbReference type="InterPro" id="IPR000515">
    <property type="entry name" value="MetI-like"/>
</dbReference>
<dbReference type="InterPro" id="IPR050901">
    <property type="entry name" value="BP-dep_ABC_trans_perm"/>
</dbReference>
<accession>A0A432V382</accession>
<dbReference type="Pfam" id="PF00528">
    <property type="entry name" value="BPD_transp_1"/>
    <property type="match status" value="1"/>
</dbReference>
<evidence type="ECO:0000256" key="9">
    <source>
        <dbReference type="ARBA" id="ARBA00023136"/>
    </source>
</evidence>
<feature type="transmembrane region" description="Helical" evidence="11">
    <location>
        <begin position="26"/>
        <end position="49"/>
    </location>
</feature>
<evidence type="ECO:0000256" key="3">
    <source>
        <dbReference type="ARBA" id="ARBA00009047"/>
    </source>
</evidence>
<feature type="transmembrane region" description="Helical" evidence="11">
    <location>
        <begin position="256"/>
        <end position="275"/>
    </location>
</feature>
<dbReference type="RefSeq" id="WP_128627718.1">
    <property type="nucleotide sequence ID" value="NZ_RKST01000017.1"/>
</dbReference>
<dbReference type="Gene3D" id="1.10.3720.10">
    <property type="entry name" value="MetI-like"/>
    <property type="match status" value="1"/>
</dbReference>
<keyword evidence="7 11" id="KW-0812">Transmembrane</keyword>
<feature type="transmembrane region" description="Helical" evidence="11">
    <location>
        <begin position="197"/>
        <end position="220"/>
    </location>
</feature>